<keyword evidence="3" id="KW-1185">Reference proteome</keyword>
<dbReference type="AlphaFoldDB" id="A0A9J6GVX0"/>
<sequence length="114" mass="12278">MIAWVCFAPASCTEPHGTDGGLVRLHPRPLRQTDLPLPPFTDIHSDDAQCTAKPPPDLPLFAPFRMSRANHVTDSTPTPHRPDKSTNITHGHTSGLGNKDGGRLPATPVFRAGN</sequence>
<evidence type="ECO:0000256" key="1">
    <source>
        <dbReference type="SAM" id="MobiDB-lite"/>
    </source>
</evidence>
<comment type="caution">
    <text evidence="2">The sequence shown here is derived from an EMBL/GenBank/DDBJ whole genome shotgun (WGS) entry which is preliminary data.</text>
</comment>
<name>A0A9J6GVX0_HAELO</name>
<gene>
    <name evidence="2" type="ORF">HPB48_009390</name>
</gene>
<feature type="region of interest" description="Disordered" evidence="1">
    <location>
        <begin position="68"/>
        <end position="114"/>
    </location>
</feature>
<feature type="compositionally biased region" description="Polar residues" evidence="1">
    <location>
        <begin position="85"/>
        <end position="96"/>
    </location>
</feature>
<protein>
    <submittedName>
        <fullName evidence="2">Uncharacterized protein</fullName>
    </submittedName>
</protein>
<organism evidence="2 3">
    <name type="scientific">Haemaphysalis longicornis</name>
    <name type="common">Bush tick</name>
    <dbReference type="NCBI Taxonomy" id="44386"/>
    <lineage>
        <taxon>Eukaryota</taxon>
        <taxon>Metazoa</taxon>
        <taxon>Ecdysozoa</taxon>
        <taxon>Arthropoda</taxon>
        <taxon>Chelicerata</taxon>
        <taxon>Arachnida</taxon>
        <taxon>Acari</taxon>
        <taxon>Parasitiformes</taxon>
        <taxon>Ixodida</taxon>
        <taxon>Ixodoidea</taxon>
        <taxon>Ixodidae</taxon>
        <taxon>Haemaphysalinae</taxon>
        <taxon>Haemaphysalis</taxon>
    </lineage>
</organism>
<dbReference type="OrthoDB" id="10486383at2759"/>
<dbReference type="Proteomes" id="UP000821853">
    <property type="component" value="Chromosome 8"/>
</dbReference>
<evidence type="ECO:0000313" key="2">
    <source>
        <dbReference type="EMBL" id="KAH9379642.1"/>
    </source>
</evidence>
<accession>A0A9J6GVX0</accession>
<dbReference type="EMBL" id="JABSTR010000010">
    <property type="protein sequence ID" value="KAH9379642.1"/>
    <property type="molecule type" value="Genomic_DNA"/>
</dbReference>
<proteinExistence type="predicted"/>
<evidence type="ECO:0000313" key="3">
    <source>
        <dbReference type="Proteomes" id="UP000821853"/>
    </source>
</evidence>
<dbReference type="VEuPathDB" id="VectorBase:HLOH_042987"/>
<reference evidence="2 3" key="1">
    <citation type="journal article" date="2020" name="Cell">
        <title>Large-Scale Comparative Analyses of Tick Genomes Elucidate Their Genetic Diversity and Vector Capacities.</title>
        <authorList>
            <consortium name="Tick Genome and Microbiome Consortium (TIGMIC)"/>
            <person name="Jia N."/>
            <person name="Wang J."/>
            <person name="Shi W."/>
            <person name="Du L."/>
            <person name="Sun Y."/>
            <person name="Zhan W."/>
            <person name="Jiang J.F."/>
            <person name="Wang Q."/>
            <person name="Zhang B."/>
            <person name="Ji P."/>
            <person name="Bell-Sakyi L."/>
            <person name="Cui X.M."/>
            <person name="Yuan T.T."/>
            <person name="Jiang B.G."/>
            <person name="Yang W.F."/>
            <person name="Lam T.T."/>
            <person name="Chang Q.C."/>
            <person name="Ding S.J."/>
            <person name="Wang X.J."/>
            <person name="Zhu J.G."/>
            <person name="Ruan X.D."/>
            <person name="Zhao L."/>
            <person name="Wei J.T."/>
            <person name="Ye R.Z."/>
            <person name="Que T.C."/>
            <person name="Du C.H."/>
            <person name="Zhou Y.H."/>
            <person name="Cheng J.X."/>
            <person name="Dai P.F."/>
            <person name="Guo W.B."/>
            <person name="Han X.H."/>
            <person name="Huang E.J."/>
            <person name="Li L.F."/>
            <person name="Wei W."/>
            <person name="Gao Y.C."/>
            <person name="Liu J.Z."/>
            <person name="Shao H.Z."/>
            <person name="Wang X."/>
            <person name="Wang C.C."/>
            <person name="Yang T.C."/>
            <person name="Huo Q.B."/>
            <person name="Li W."/>
            <person name="Chen H.Y."/>
            <person name="Chen S.E."/>
            <person name="Zhou L.G."/>
            <person name="Ni X.B."/>
            <person name="Tian J.H."/>
            <person name="Sheng Y."/>
            <person name="Liu T."/>
            <person name="Pan Y.S."/>
            <person name="Xia L.Y."/>
            <person name="Li J."/>
            <person name="Zhao F."/>
            <person name="Cao W.C."/>
        </authorList>
    </citation>
    <scope>NUCLEOTIDE SEQUENCE [LARGE SCALE GENOMIC DNA]</scope>
    <source>
        <strain evidence="2">HaeL-2018</strain>
    </source>
</reference>